<dbReference type="RefSeq" id="WP_210596003.1">
    <property type="nucleotide sequence ID" value="NZ_JAGKSQ010000002.1"/>
</dbReference>
<organism evidence="1 2">
    <name type="scientific">Halalkalibacter suaedae</name>
    <dbReference type="NCBI Taxonomy" id="2822140"/>
    <lineage>
        <taxon>Bacteria</taxon>
        <taxon>Bacillati</taxon>
        <taxon>Bacillota</taxon>
        <taxon>Bacilli</taxon>
        <taxon>Bacillales</taxon>
        <taxon>Bacillaceae</taxon>
        <taxon>Halalkalibacter</taxon>
    </lineage>
</organism>
<evidence type="ECO:0000313" key="2">
    <source>
        <dbReference type="Proteomes" id="UP000678228"/>
    </source>
</evidence>
<reference evidence="1" key="1">
    <citation type="submission" date="2021-03" db="EMBL/GenBank/DDBJ databases">
        <title>Bacillus suaedae sp. nov., isolated from Suaeda aralocaspica.</title>
        <authorList>
            <person name="Lei R.F.R."/>
        </authorList>
    </citation>
    <scope>NUCLEOTIDE SEQUENCE</scope>
    <source>
        <strain evidence="1">YZJH907-2</strain>
    </source>
</reference>
<dbReference type="Proteomes" id="UP000678228">
    <property type="component" value="Unassembled WGS sequence"/>
</dbReference>
<name>A0A941ANH8_9BACI</name>
<sequence>MLTVNTRGSTGLIHTDDHFIIIVNGKMTERFEFTIENIDAALTVLNKSMKSNEKA</sequence>
<dbReference type="EMBL" id="JAGKSQ010000002">
    <property type="protein sequence ID" value="MBP3950352.1"/>
    <property type="molecule type" value="Genomic_DNA"/>
</dbReference>
<keyword evidence="2" id="KW-1185">Reference proteome</keyword>
<gene>
    <name evidence="1" type="ORF">J7W16_04345</name>
</gene>
<accession>A0A941ANH8</accession>
<dbReference type="AlphaFoldDB" id="A0A941ANH8"/>
<comment type="caution">
    <text evidence="1">The sequence shown here is derived from an EMBL/GenBank/DDBJ whole genome shotgun (WGS) entry which is preliminary data.</text>
</comment>
<proteinExistence type="predicted"/>
<protein>
    <submittedName>
        <fullName evidence="1">Uncharacterized protein</fullName>
    </submittedName>
</protein>
<evidence type="ECO:0000313" key="1">
    <source>
        <dbReference type="EMBL" id="MBP3950352.1"/>
    </source>
</evidence>